<proteinExistence type="predicted"/>
<dbReference type="Proteomes" id="UP000515511">
    <property type="component" value="Chromosome"/>
</dbReference>
<feature type="compositionally biased region" description="Basic and acidic residues" evidence="1">
    <location>
        <begin position="213"/>
        <end position="222"/>
    </location>
</feature>
<feature type="compositionally biased region" description="Basic and acidic residues" evidence="1">
    <location>
        <begin position="94"/>
        <end position="107"/>
    </location>
</feature>
<feature type="region of interest" description="Disordered" evidence="1">
    <location>
        <begin position="69"/>
        <end position="107"/>
    </location>
</feature>
<feature type="region of interest" description="Disordered" evidence="1">
    <location>
        <begin position="136"/>
        <end position="231"/>
    </location>
</feature>
<dbReference type="Gene3D" id="1.10.10.10">
    <property type="entry name" value="Winged helix-like DNA-binding domain superfamily/Winged helix DNA-binding domain"/>
    <property type="match status" value="2"/>
</dbReference>
<dbReference type="InterPro" id="IPR036388">
    <property type="entry name" value="WH-like_DNA-bd_sf"/>
</dbReference>
<dbReference type="SUPFAM" id="SSF46785">
    <property type="entry name" value="Winged helix' DNA-binding domain"/>
    <property type="match status" value="1"/>
</dbReference>
<dbReference type="AlphaFoldDB" id="A0A7G6YD85"/>
<feature type="compositionally biased region" description="Basic and acidic residues" evidence="1">
    <location>
        <begin position="136"/>
        <end position="206"/>
    </location>
</feature>
<gene>
    <name evidence="2" type="ORF">F1C12_15910</name>
</gene>
<dbReference type="RefSeq" id="WP_185275888.1">
    <property type="nucleotide sequence ID" value="NZ_CP043641.1"/>
</dbReference>
<evidence type="ECO:0000313" key="2">
    <source>
        <dbReference type="EMBL" id="QNE36450.1"/>
    </source>
</evidence>
<sequence>MTPIDDSNTHDSENTPPGYWFGELNTRLRDRMRDELHELDLGRRGWRVLHTLADGPATADQLADALPHRGRRGRGRAFGADLPGDAQSTPADGAPERGDTASARREWRGRPDWMRREWERRQQMYRAWMDHDNARVHDEPGAHAGHDHDGHDHDGHGHGGMDHAGHDRGDHGHDAERDTYGPDSREGASGTELHDHDEHHEGEHHEHEHHHGPHDEHGDHHPHPDHHHHGAEQAFERGFERGFVRGVERGSAFGHGGHGFGPGGVGYGGFGYGGFGPGRYGRPFGPGPFGRGDVGGRFGPDAYGHERSGQGRPPFAGRHGFDGRCRGGVDRILADFVERGWVWFDGDRATLTDEGRAAHDAAFERIRTVRASVAEGIDPADLATTLATLEAMARNLGWTPAAQADATAAGESATTDAAGTDAPGTDTSGTDTSDTEEGTDAD</sequence>
<feature type="region of interest" description="Disordered" evidence="1">
    <location>
        <begin position="1"/>
        <end position="22"/>
    </location>
</feature>
<dbReference type="EMBL" id="CP043641">
    <property type="protein sequence ID" value="QNE36450.1"/>
    <property type="molecule type" value="Genomic_DNA"/>
</dbReference>
<feature type="compositionally biased region" description="Low complexity" evidence="1">
    <location>
        <begin position="403"/>
        <end position="432"/>
    </location>
</feature>
<organism evidence="2 3">
    <name type="scientific">Leifsonia shinshuensis</name>
    <dbReference type="NCBI Taxonomy" id="150026"/>
    <lineage>
        <taxon>Bacteria</taxon>
        <taxon>Bacillati</taxon>
        <taxon>Actinomycetota</taxon>
        <taxon>Actinomycetes</taxon>
        <taxon>Micrococcales</taxon>
        <taxon>Microbacteriaceae</taxon>
        <taxon>Leifsonia</taxon>
    </lineage>
</organism>
<feature type="compositionally biased region" description="Acidic residues" evidence="1">
    <location>
        <begin position="433"/>
        <end position="442"/>
    </location>
</feature>
<reference evidence="3" key="1">
    <citation type="submission" date="2019-09" db="EMBL/GenBank/DDBJ databases">
        <title>Antimicrobial potential of Antarctic Bacteria.</title>
        <authorList>
            <person name="Benaud N."/>
            <person name="Edwards R.J."/>
            <person name="Ferrari B.C."/>
        </authorList>
    </citation>
    <scope>NUCLEOTIDE SEQUENCE [LARGE SCALE GENOMIC DNA]</scope>
    <source>
        <strain evidence="3">INR9</strain>
    </source>
</reference>
<evidence type="ECO:0000256" key="1">
    <source>
        <dbReference type="SAM" id="MobiDB-lite"/>
    </source>
</evidence>
<feature type="region of interest" description="Disordered" evidence="1">
    <location>
        <begin position="299"/>
        <end position="319"/>
    </location>
</feature>
<protein>
    <submittedName>
        <fullName evidence="2">Winged helix-turn-helix transcriptional regulator</fullName>
    </submittedName>
</protein>
<dbReference type="KEGG" id="lse:F1C12_15910"/>
<accession>A0A7G6YD85</accession>
<name>A0A7G6YD85_9MICO</name>
<feature type="region of interest" description="Disordered" evidence="1">
    <location>
        <begin position="403"/>
        <end position="442"/>
    </location>
</feature>
<dbReference type="InterPro" id="IPR036390">
    <property type="entry name" value="WH_DNA-bd_sf"/>
</dbReference>
<evidence type="ECO:0000313" key="3">
    <source>
        <dbReference type="Proteomes" id="UP000515511"/>
    </source>
</evidence>